<dbReference type="InterPro" id="IPR052210">
    <property type="entry name" value="LysM1-like"/>
</dbReference>
<keyword evidence="4" id="KW-1185">Reference proteome</keyword>
<dbReference type="Proteomes" id="UP000813444">
    <property type="component" value="Unassembled WGS sequence"/>
</dbReference>
<dbReference type="InterPro" id="IPR036779">
    <property type="entry name" value="LysM_dom_sf"/>
</dbReference>
<dbReference type="PANTHER" id="PTHR34997">
    <property type="entry name" value="AM15"/>
    <property type="match status" value="1"/>
</dbReference>
<accession>A0A8K0SHR3</accession>
<dbReference type="EMBL" id="JAGPNK010000025">
    <property type="protein sequence ID" value="KAH7304175.1"/>
    <property type="molecule type" value="Genomic_DNA"/>
</dbReference>
<keyword evidence="1" id="KW-0732">Signal</keyword>
<reference evidence="3" key="1">
    <citation type="journal article" date="2021" name="Nat. Commun.">
        <title>Genetic determinants of endophytism in the Arabidopsis root mycobiome.</title>
        <authorList>
            <person name="Mesny F."/>
            <person name="Miyauchi S."/>
            <person name="Thiergart T."/>
            <person name="Pickel B."/>
            <person name="Atanasova L."/>
            <person name="Karlsson M."/>
            <person name="Huettel B."/>
            <person name="Barry K.W."/>
            <person name="Haridas S."/>
            <person name="Chen C."/>
            <person name="Bauer D."/>
            <person name="Andreopoulos W."/>
            <person name="Pangilinan J."/>
            <person name="LaButti K."/>
            <person name="Riley R."/>
            <person name="Lipzen A."/>
            <person name="Clum A."/>
            <person name="Drula E."/>
            <person name="Henrissat B."/>
            <person name="Kohler A."/>
            <person name="Grigoriev I.V."/>
            <person name="Martin F.M."/>
            <person name="Hacquard S."/>
        </authorList>
    </citation>
    <scope>NUCLEOTIDE SEQUENCE</scope>
    <source>
        <strain evidence="3">MPI-CAGE-CH-0235</strain>
    </source>
</reference>
<sequence length="190" mass="21467">MPFFNIGEFCESTHDFCTVDFRFQHANKFRYYIAIERITIDQLYAWNSGVGPQCRGLWSEVWPGTTCNAALSENGITLAQLYTWNTGVGADCSGITSTATTGNEIATPSPTQPGVVNDCDKFDFVEPDQSCTDVLKANSSSLAQLYAWNRGEWDNNNNDNDDTNHDHFSVQYHYWKRYCHTDTDTARDGE</sequence>
<evidence type="ECO:0000313" key="4">
    <source>
        <dbReference type="Proteomes" id="UP000813444"/>
    </source>
</evidence>
<dbReference type="Gene3D" id="3.10.350.10">
    <property type="entry name" value="LysM domain"/>
    <property type="match status" value="1"/>
</dbReference>
<comment type="similarity">
    <text evidence="2">Belongs to the secreted LysM effector family.</text>
</comment>
<evidence type="ECO:0000256" key="1">
    <source>
        <dbReference type="ARBA" id="ARBA00022729"/>
    </source>
</evidence>
<organism evidence="3 4">
    <name type="scientific">Stachybotrys elegans</name>
    <dbReference type="NCBI Taxonomy" id="80388"/>
    <lineage>
        <taxon>Eukaryota</taxon>
        <taxon>Fungi</taxon>
        <taxon>Dikarya</taxon>
        <taxon>Ascomycota</taxon>
        <taxon>Pezizomycotina</taxon>
        <taxon>Sordariomycetes</taxon>
        <taxon>Hypocreomycetidae</taxon>
        <taxon>Hypocreales</taxon>
        <taxon>Stachybotryaceae</taxon>
        <taxon>Stachybotrys</taxon>
    </lineage>
</organism>
<dbReference type="AlphaFoldDB" id="A0A8K0SHR3"/>
<dbReference type="GO" id="GO:0008061">
    <property type="term" value="F:chitin binding"/>
    <property type="evidence" value="ECO:0007669"/>
    <property type="project" value="InterPro"/>
</dbReference>
<evidence type="ECO:0000256" key="2">
    <source>
        <dbReference type="ARBA" id="ARBA00044955"/>
    </source>
</evidence>
<dbReference type="PANTHER" id="PTHR34997:SF2">
    <property type="entry name" value="LYSM DOMAIN-CONTAINING PROTEIN-RELATED"/>
    <property type="match status" value="1"/>
</dbReference>
<proteinExistence type="inferred from homology"/>
<comment type="caution">
    <text evidence="3">The sequence shown here is derived from an EMBL/GenBank/DDBJ whole genome shotgun (WGS) entry which is preliminary data.</text>
</comment>
<dbReference type="OrthoDB" id="5985073at2759"/>
<name>A0A8K0SHR3_9HYPO</name>
<evidence type="ECO:0000313" key="3">
    <source>
        <dbReference type="EMBL" id="KAH7304175.1"/>
    </source>
</evidence>
<evidence type="ECO:0008006" key="5">
    <source>
        <dbReference type="Google" id="ProtNLM"/>
    </source>
</evidence>
<protein>
    <recommendedName>
        <fullName evidence="5">LysM domain-containing protein</fullName>
    </recommendedName>
</protein>
<gene>
    <name evidence="3" type="ORF">B0I35DRAFT_414653</name>
</gene>